<reference evidence="2" key="1">
    <citation type="submission" date="2023-03" db="EMBL/GenBank/DDBJ databases">
        <title>Massive genome expansion in bonnet fungi (Mycena s.s.) driven by repeated elements and novel gene families across ecological guilds.</title>
        <authorList>
            <consortium name="Lawrence Berkeley National Laboratory"/>
            <person name="Harder C.B."/>
            <person name="Miyauchi S."/>
            <person name="Viragh M."/>
            <person name="Kuo A."/>
            <person name="Thoen E."/>
            <person name="Andreopoulos B."/>
            <person name="Lu D."/>
            <person name="Skrede I."/>
            <person name="Drula E."/>
            <person name="Henrissat B."/>
            <person name="Morin E."/>
            <person name="Kohler A."/>
            <person name="Barry K."/>
            <person name="LaButti K."/>
            <person name="Morin E."/>
            <person name="Salamov A."/>
            <person name="Lipzen A."/>
            <person name="Mereny Z."/>
            <person name="Hegedus B."/>
            <person name="Baldrian P."/>
            <person name="Stursova M."/>
            <person name="Weitz H."/>
            <person name="Taylor A."/>
            <person name="Grigoriev I.V."/>
            <person name="Nagy L.G."/>
            <person name="Martin F."/>
            <person name="Kauserud H."/>
        </authorList>
    </citation>
    <scope>NUCLEOTIDE SEQUENCE</scope>
    <source>
        <strain evidence="2">CBHHK182m</strain>
    </source>
</reference>
<feature type="compositionally biased region" description="Basic and acidic residues" evidence="1">
    <location>
        <begin position="348"/>
        <end position="366"/>
    </location>
</feature>
<gene>
    <name evidence="2" type="ORF">B0H16DRAFT_1831625</name>
</gene>
<comment type="caution">
    <text evidence="2">The sequence shown here is derived from an EMBL/GenBank/DDBJ whole genome shotgun (WGS) entry which is preliminary data.</text>
</comment>
<evidence type="ECO:0000256" key="1">
    <source>
        <dbReference type="SAM" id="MobiDB-lite"/>
    </source>
</evidence>
<feature type="compositionally biased region" description="Basic and acidic residues" evidence="1">
    <location>
        <begin position="242"/>
        <end position="251"/>
    </location>
</feature>
<dbReference type="AlphaFoldDB" id="A0AAD7J4D1"/>
<sequence>MPEIEVLLDKQWIHSSSCTRIEGLQRPVQAPTYIIGDPITSPAQHSCEPIPPELVTRPAQNQLYRIPLRARRSECLTLRSLQALDSRDSDVIRTRRREGKGGKGRASDKGEEKERRAPAERAGTHRTRHPRLNANDEGGDKEGDENEGGDEAGMGMGRIVVDGMVPYVSLEAAGTGGVREASYRRGFLRRSTRRRGAGSKGGRSNRGRMRNDKERQDEGGCRSPRNVTTQKGRYNEETPDADDTRGMKGREWTTPSAERRRCRTQVTPQHTKRSIRATHLASFAQGCQDAHDTENPTPPGPRKRRAHSLLSARPKNPAQHPPRSPCSPTCHPRPHARAAPGARSRHMYHTDTEPRPRLRKPPERAETPTAMHPSGRRRVETRTTTCSHASAELAQTPSTLRSPLSALRDTEEPSPTRHAQPEQKENSRVPLCNIPIGTLFGDTKEGQMWASAPIDDFQRAQDNESYQLA</sequence>
<name>A0AAD7J4D1_9AGAR</name>
<feature type="region of interest" description="Disordered" evidence="1">
    <location>
        <begin position="92"/>
        <end position="155"/>
    </location>
</feature>
<proteinExistence type="predicted"/>
<evidence type="ECO:0000313" key="3">
    <source>
        <dbReference type="Proteomes" id="UP001215598"/>
    </source>
</evidence>
<dbReference type="EMBL" id="JARKIB010000051">
    <property type="protein sequence ID" value="KAJ7754858.1"/>
    <property type="molecule type" value="Genomic_DNA"/>
</dbReference>
<feature type="region of interest" description="Disordered" evidence="1">
    <location>
        <begin position="174"/>
        <end position="431"/>
    </location>
</feature>
<evidence type="ECO:0000313" key="2">
    <source>
        <dbReference type="EMBL" id="KAJ7754858.1"/>
    </source>
</evidence>
<accession>A0AAD7J4D1</accession>
<keyword evidence="3" id="KW-1185">Reference proteome</keyword>
<feature type="compositionally biased region" description="Polar residues" evidence="1">
    <location>
        <begin position="382"/>
        <end position="402"/>
    </location>
</feature>
<feature type="compositionally biased region" description="Basic and acidic residues" evidence="1">
    <location>
        <begin position="92"/>
        <end position="123"/>
    </location>
</feature>
<feature type="compositionally biased region" description="Acidic residues" evidence="1">
    <location>
        <begin position="137"/>
        <end position="150"/>
    </location>
</feature>
<protein>
    <submittedName>
        <fullName evidence="2">Uncharacterized protein</fullName>
    </submittedName>
</protein>
<feature type="compositionally biased region" description="Basic residues" evidence="1">
    <location>
        <begin position="186"/>
        <end position="208"/>
    </location>
</feature>
<organism evidence="2 3">
    <name type="scientific">Mycena metata</name>
    <dbReference type="NCBI Taxonomy" id="1033252"/>
    <lineage>
        <taxon>Eukaryota</taxon>
        <taxon>Fungi</taxon>
        <taxon>Dikarya</taxon>
        <taxon>Basidiomycota</taxon>
        <taxon>Agaricomycotina</taxon>
        <taxon>Agaricomycetes</taxon>
        <taxon>Agaricomycetidae</taxon>
        <taxon>Agaricales</taxon>
        <taxon>Marasmiineae</taxon>
        <taxon>Mycenaceae</taxon>
        <taxon>Mycena</taxon>
    </lineage>
</organism>
<dbReference type="Proteomes" id="UP001215598">
    <property type="component" value="Unassembled WGS sequence"/>
</dbReference>
<feature type="compositionally biased region" description="Basic and acidic residues" evidence="1">
    <location>
        <begin position="209"/>
        <end position="220"/>
    </location>
</feature>
<feature type="compositionally biased region" description="Basic and acidic residues" evidence="1">
    <location>
        <begin position="408"/>
        <end position="427"/>
    </location>
</feature>